<keyword evidence="2" id="KW-1185">Reference proteome</keyword>
<dbReference type="AlphaFoldDB" id="A0A4Y2L3N1"/>
<name>A0A4Y2L3N1_ARAVE</name>
<dbReference type="Proteomes" id="UP000499080">
    <property type="component" value="Unassembled WGS sequence"/>
</dbReference>
<evidence type="ECO:0000313" key="2">
    <source>
        <dbReference type="Proteomes" id="UP000499080"/>
    </source>
</evidence>
<reference evidence="1 2" key="1">
    <citation type="journal article" date="2019" name="Sci. Rep.">
        <title>Orb-weaving spider Araneus ventricosus genome elucidates the spidroin gene catalogue.</title>
        <authorList>
            <person name="Kono N."/>
            <person name="Nakamura H."/>
            <person name="Ohtoshi R."/>
            <person name="Moran D.A.P."/>
            <person name="Shinohara A."/>
            <person name="Yoshida Y."/>
            <person name="Fujiwara M."/>
            <person name="Mori M."/>
            <person name="Tomita M."/>
            <person name="Arakawa K."/>
        </authorList>
    </citation>
    <scope>NUCLEOTIDE SEQUENCE [LARGE SCALE GENOMIC DNA]</scope>
</reference>
<accession>A0A4Y2L3N1</accession>
<dbReference type="EMBL" id="BGPR01005315">
    <property type="protein sequence ID" value="GBN09029.1"/>
    <property type="molecule type" value="Genomic_DNA"/>
</dbReference>
<comment type="caution">
    <text evidence="1">The sequence shown here is derived from an EMBL/GenBank/DDBJ whole genome shotgun (WGS) entry which is preliminary data.</text>
</comment>
<sequence>MVRGSLSKVRLISRHGNSKIHCCSWVSRMARSVRCSHIKARESTDRDLSKVPTDCCCLCMRRGNYAITRIRNDDKSPSMTGATKTLIVGTRLNFPF</sequence>
<protein>
    <submittedName>
        <fullName evidence="1">Uncharacterized protein</fullName>
    </submittedName>
</protein>
<proteinExistence type="predicted"/>
<gene>
    <name evidence="1" type="ORF">AVEN_30638_1</name>
</gene>
<organism evidence="1 2">
    <name type="scientific">Araneus ventricosus</name>
    <name type="common">Orbweaver spider</name>
    <name type="synonym">Epeira ventricosa</name>
    <dbReference type="NCBI Taxonomy" id="182803"/>
    <lineage>
        <taxon>Eukaryota</taxon>
        <taxon>Metazoa</taxon>
        <taxon>Ecdysozoa</taxon>
        <taxon>Arthropoda</taxon>
        <taxon>Chelicerata</taxon>
        <taxon>Arachnida</taxon>
        <taxon>Araneae</taxon>
        <taxon>Araneomorphae</taxon>
        <taxon>Entelegynae</taxon>
        <taxon>Araneoidea</taxon>
        <taxon>Araneidae</taxon>
        <taxon>Araneus</taxon>
    </lineage>
</organism>
<evidence type="ECO:0000313" key="1">
    <source>
        <dbReference type="EMBL" id="GBN09029.1"/>
    </source>
</evidence>